<evidence type="ECO:0000313" key="3">
    <source>
        <dbReference type="Proteomes" id="UP000218542"/>
    </source>
</evidence>
<dbReference type="InterPro" id="IPR011990">
    <property type="entry name" value="TPR-like_helical_dom_sf"/>
</dbReference>
<comment type="caution">
    <text evidence="2">The sequence shown here is derived from an EMBL/GenBank/DDBJ whole genome shotgun (WGS) entry which is preliminary data.</text>
</comment>
<evidence type="ECO:0000313" key="2">
    <source>
        <dbReference type="EMBL" id="GAX60672.1"/>
    </source>
</evidence>
<dbReference type="EMBL" id="BAOS01000013">
    <property type="protein sequence ID" value="GAX60672.1"/>
    <property type="molecule type" value="Genomic_DNA"/>
</dbReference>
<keyword evidence="3" id="KW-1185">Reference proteome</keyword>
<gene>
    <name evidence="2" type="ORF">SCALIN_C13_0187</name>
</gene>
<feature type="domain" description="HTH" evidence="1">
    <location>
        <begin position="524"/>
        <end position="594"/>
    </location>
</feature>
<protein>
    <submittedName>
        <fullName evidence="2">Tetratricopeptide</fullName>
    </submittedName>
</protein>
<reference evidence="3" key="1">
    <citation type="journal article" date="2017" name="Environ. Microbiol. Rep.">
        <title>Genetic Diversity of Marine Anaerobic Ammonium-Oxidizing Bacteria as Revealed by Genomic and Proteomic Analyses of 'Candidatus Scalindua japonica'.</title>
        <authorList>
            <person name="Oshiki M."/>
            <person name="Mizuto K."/>
            <person name="Kimura Z."/>
            <person name="Kindaichi T."/>
            <person name="Satoh H."/>
            <person name="Okabe S."/>
        </authorList>
    </citation>
    <scope>NUCLEOTIDE SEQUENCE [LARGE SCALE GENOMIC DNA]</scope>
    <source>
        <strain evidence="3">husup-a2</strain>
    </source>
</reference>
<dbReference type="RefSeq" id="WP_096894064.1">
    <property type="nucleotide sequence ID" value="NZ_BAOS01000013.1"/>
</dbReference>
<dbReference type="Proteomes" id="UP000218542">
    <property type="component" value="Unassembled WGS sequence"/>
</dbReference>
<name>A0A286TXR4_9BACT</name>
<accession>A0A286TXR4</accession>
<organism evidence="2 3">
    <name type="scientific">Candidatus Scalindua japonica</name>
    <dbReference type="NCBI Taxonomy" id="1284222"/>
    <lineage>
        <taxon>Bacteria</taxon>
        <taxon>Pseudomonadati</taxon>
        <taxon>Planctomycetota</taxon>
        <taxon>Candidatus Brocadiia</taxon>
        <taxon>Candidatus Brocadiales</taxon>
        <taxon>Candidatus Scalinduaceae</taxon>
        <taxon>Candidatus Scalindua</taxon>
    </lineage>
</organism>
<sequence>MDELENRQKLNRYIKEENNADALKLLDSTSLSPVWCHLAVPVYVAIGKESLAIQTIVWAKENADILVWRRCIYEFAKADWKRIFGHDPKGIIVLPDKDTQNRKEDVDKILEVMQPVLLHIEGDECVSSKLEAEILFIAFNAFWLLGNIEKVRKLAYYLETMQPASIGLANLAMMGLVKPGSLKSNFPERLNKENPDSFNAKMLSQLLKAELFEQSKSAFESLKAFSPGIEKEDRLRYCQGLFHVAQFLGEPAITECIKLSEELIGKENSFCKLAKAECLLNSDDIDGAEKIAESCKDEENPQWLQIYAFIQAKKEKFEDAIKYYEEASRLMAHPEVFATLGRLATLASEKDDKFRNNIIDAYKSLLELEPDNLSARHNLAFELARSGRIQEAKEHFEYLLKHTSEDDPSAINYKQNYGNCLMLTGDPAGALVIYDDICSNKDAPVEAIINKTKLLKQLNDPFISFEFLQQYRKDYWNTPSYLQCYMEVSSQANQDGLMHEALMQLKKLKLEGKVSGDLIKQITLEDIIEHGKQWNERTRQIHNFCLKGEMPWSLADDMLKHAIYMGWIIRTQELNWINDEPATIASYSIYATNCFHPLKYDNGKVYLKKLDKPLSNSEVVMDITALITLHRLDLIDKAKDFFKTIYVPTLYLSKLSMDSDKLLPHQYSNVKSICKIKEAIDSERIHVLGELETLSNSCFPYINEHTSPEDKEHYYRLVDILDALEKYGLVRTRELEDIKKITLMHTGVDEHHPEINKDDKLIIELSSLKTICNYDLFDTVLNNFDVKLTSESKKQVLSDFSHFEHQKKVKNWNNDLFNIISSESIIKVDLDLDEKNRENFSMTALKLSIQMNLPLYSDDRCLQVAALNDKTQIGVFGTDIFTEALYSQKHIDLEVLTDIYLTLIDWRFKFVILPLDVMEYLAEQYLKNQPGSALKKIAMYIHDCMRDPGLFYGLEKAADVPLSMAMKLYMEWLRLTADFIVKCWNNPKFDDGVADTYTDWAILSMLPTIPKYLTGGGYNLASMTKSSLLKTAITQLMLEGNIDKGNKVLLVLKQKLELSDVEYNRVVLETIDAI</sequence>
<evidence type="ECO:0000259" key="1">
    <source>
        <dbReference type="Pfam" id="PF24407"/>
    </source>
</evidence>
<dbReference type="Gene3D" id="1.25.40.10">
    <property type="entry name" value="Tetratricopeptide repeat domain"/>
    <property type="match status" value="1"/>
</dbReference>
<dbReference type="OrthoDB" id="267985at2"/>
<dbReference type="SUPFAM" id="SSF48452">
    <property type="entry name" value="TPR-like"/>
    <property type="match status" value="1"/>
</dbReference>
<dbReference type="Pfam" id="PF24407">
    <property type="entry name" value="HTH_upst_double_PIN"/>
    <property type="match status" value="1"/>
</dbReference>
<dbReference type="InterPro" id="IPR056620">
    <property type="entry name" value="HTH_next_PIN-TPR-GreABC"/>
</dbReference>
<proteinExistence type="predicted"/>
<dbReference type="AlphaFoldDB" id="A0A286TXR4"/>